<name>A0A5J4PMA0_9ZZZZ</name>
<dbReference type="PANTHER" id="PTHR43024">
    <property type="entry name" value="UDP-N-ACETYLMURAMOYL-TRIPEPTIDE--D-ALANYL-D-ALANINE LIGASE"/>
    <property type="match status" value="1"/>
</dbReference>
<dbReference type="SUPFAM" id="SSF53623">
    <property type="entry name" value="MurD-like peptide ligases, catalytic domain"/>
    <property type="match status" value="1"/>
</dbReference>
<keyword evidence="2" id="KW-0547">Nucleotide-binding</keyword>
<evidence type="ECO:0000313" key="5">
    <source>
        <dbReference type="EMBL" id="KAA6309998.1"/>
    </source>
</evidence>
<dbReference type="EMBL" id="SNRY01007655">
    <property type="protein sequence ID" value="KAA6309998.1"/>
    <property type="molecule type" value="Genomic_DNA"/>
</dbReference>
<proteinExistence type="predicted"/>
<evidence type="ECO:0000259" key="4">
    <source>
        <dbReference type="Pfam" id="PF08245"/>
    </source>
</evidence>
<keyword evidence="3" id="KW-0067">ATP-binding</keyword>
<dbReference type="GO" id="GO:0005524">
    <property type="term" value="F:ATP binding"/>
    <property type="evidence" value="ECO:0007669"/>
    <property type="project" value="UniProtKB-KW"/>
</dbReference>
<organism evidence="5">
    <name type="scientific">termite gut metagenome</name>
    <dbReference type="NCBI Taxonomy" id="433724"/>
    <lineage>
        <taxon>unclassified sequences</taxon>
        <taxon>metagenomes</taxon>
        <taxon>organismal metagenomes</taxon>
    </lineage>
</organism>
<dbReference type="InterPro" id="IPR051046">
    <property type="entry name" value="MurCDEF_CellWall_CoF430Synth"/>
</dbReference>
<accession>A0A5J4PMA0</accession>
<reference evidence="5" key="1">
    <citation type="submission" date="2019-03" db="EMBL/GenBank/DDBJ databases">
        <title>Single cell metagenomics reveals metabolic interactions within the superorganism composed of flagellate Streblomastix strix and complex community of Bacteroidetes bacteria on its surface.</title>
        <authorList>
            <person name="Treitli S.C."/>
            <person name="Kolisko M."/>
            <person name="Husnik F."/>
            <person name="Keeling P."/>
            <person name="Hampl V."/>
        </authorList>
    </citation>
    <scope>NUCLEOTIDE SEQUENCE</scope>
    <source>
        <strain evidence="5">STM</strain>
    </source>
</reference>
<dbReference type="Gene3D" id="3.40.1190.10">
    <property type="entry name" value="Mur-like, catalytic domain"/>
    <property type="match status" value="1"/>
</dbReference>
<evidence type="ECO:0000256" key="1">
    <source>
        <dbReference type="ARBA" id="ARBA00022598"/>
    </source>
</evidence>
<dbReference type="InterPro" id="IPR036565">
    <property type="entry name" value="Mur-like_cat_sf"/>
</dbReference>
<dbReference type="GO" id="GO:0016881">
    <property type="term" value="F:acid-amino acid ligase activity"/>
    <property type="evidence" value="ECO:0007669"/>
    <property type="project" value="InterPro"/>
</dbReference>
<gene>
    <name evidence="5" type="ORF">EZS27_038617</name>
</gene>
<dbReference type="Pfam" id="PF08245">
    <property type="entry name" value="Mur_ligase_M"/>
    <property type="match status" value="1"/>
</dbReference>
<evidence type="ECO:0000256" key="2">
    <source>
        <dbReference type="ARBA" id="ARBA00022741"/>
    </source>
</evidence>
<feature type="domain" description="Mur ligase central" evidence="4">
    <location>
        <begin position="1"/>
        <end position="112"/>
    </location>
</feature>
<evidence type="ECO:0000256" key="3">
    <source>
        <dbReference type="ARBA" id="ARBA00022840"/>
    </source>
</evidence>
<sequence>SNGKNVVNDWLYQLRAPGYAVVRSPRSYNSRIGVPLSVWQLNENTDLAIFEAGISQPGEMPVLQTIIQPTIGILTSIGSAHQENFSSLHEKCMEKLSLFRDCEAIIYNGTGKLPGYFKKSVTLRTNNKTEMIRLHIEGTMEAEK</sequence>
<comment type="caution">
    <text evidence="5">The sequence shown here is derived from an EMBL/GenBank/DDBJ whole genome shotgun (WGS) entry which is preliminary data.</text>
</comment>
<keyword evidence="1" id="KW-0436">Ligase</keyword>
<dbReference type="AlphaFoldDB" id="A0A5J4PMA0"/>
<feature type="non-terminal residue" evidence="5">
    <location>
        <position position="1"/>
    </location>
</feature>
<dbReference type="InterPro" id="IPR013221">
    <property type="entry name" value="Mur_ligase_cen"/>
</dbReference>
<protein>
    <recommendedName>
        <fullName evidence="4">Mur ligase central domain-containing protein</fullName>
    </recommendedName>
</protein>
<dbReference type="PANTHER" id="PTHR43024:SF1">
    <property type="entry name" value="UDP-N-ACETYLMURAMOYL-TRIPEPTIDE--D-ALANYL-D-ALANINE LIGASE"/>
    <property type="match status" value="1"/>
</dbReference>